<accession>W2SXE2</accession>
<dbReference type="Proteomes" id="UP000053676">
    <property type="component" value="Unassembled WGS sequence"/>
</dbReference>
<evidence type="ECO:0000313" key="3">
    <source>
        <dbReference type="Proteomes" id="UP000053676"/>
    </source>
</evidence>
<keyword evidence="1" id="KW-0732">Signal</keyword>
<organism evidence="2 3">
    <name type="scientific">Necator americanus</name>
    <name type="common">Human hookworm</name>
    <dbReference type="NCBI Taxonomy" id="51031"/>
    <lineage>
        <taxon>Eukaryota</taxon>
        <taxon>Metazoa</taxon>
        <taxon>Ecdysozoa</taxon>
        <taxon>Nematoda</taxon>
        <taxon>Chromadorea</taxon>
        <taxon>Rhabditida</taxon>
        <taxon>Rhabditina</taxon>
        <taxon>Rhabditomorpha</taxon>
        <taxon>Strongyloidea</taxon>
        <taxon>Ancylostomatidae</taxon>
        <taxon>Bunostominae</taxon>
        <taxon>Necator</taxon>
    </lineage>
</organism>
<protein>
    <submittedName>
        <fullName evidence="2">Uncharacterized protein</fullName>
    </submittedName>
</protein>
<dbReference type="AlphaFoldDB" id="W2SXE2"/>
<feature type="signal peptide" evidence="1">
    <location>
        <begin position="1"/>
        <end position="22"/>
    </location>
</feature>
<name>W2SXE2_NECAM</name>
<dbReference type="STRING" id="51031.W2SXE2"/>
<sequence length="459" mass="51760">MKSFITAAIIFNPVFYVGLSVAHTRPSYCRILCLDALLQIHLFTLPGFRLNCRVEESNECYQHLCILVNKHSTSECPGICRFTAAEYNRIGAIGPEEEGRMPSKICLNLAWITTATPTPTTTEATMRLRAAGSIADFRDLNTESNTCKRLCERLFNRIVQSCSSCTPRNDRRVSLHIAIKFLCCLRILFQCFFGSCQGVIGSVAATDDYNECPSICDSMSNEMHYLHLSVLVTMKEARNICSTLDFPEKARKTLRKTAATTAVTYSNETFSNCEELCEYLFSRIVENFHCTHSQSKQCLLDTCLSIIRSEVSTYHGDIGEECSEICIFISDEMPDIDIARYMTTMEINRFCASGVSPKRSTKPPRTTAVAYPYEEFSNCEELCVYVSRTLKPYKYFCPDGGKNYNPCVLSSCKEAINGTLMDDGQDAKNACPNLCSSMAIAMRNRNMNRRQFGKEQIRK</sequence>
<keyword evidence="3" id="KW-1185">Reference proteome</keyword>
<evidence type="ECO:0000256" key="1">
    <source>
        <dbReference type="SAM" id="SignalP"/>
    </source>
</evidence>
<dbReference type="EMBL" id="KI660362">
    <property type="protein sequence ID" value="ETN74429.1"/>
    <property type="molecule type" value="Genomic_DNA"/>
</dbReference>
<proteinExistence type="predicted"/>
<reference evidence="3" key="1">
    <citation type="journal article" date="2014" name="Nat. Genet.">
        <title>Genome of the human hookworm Necator americanus.</title>
        <authorList>
            <person name="Tang Y.T."/>
            <person name="Gao X."/>
            <person name="Rosa B.A."/>
            <person name="Abubucker S."/>
            <person name="Hallsworth-Pepin K."/>
            <person name="Martin J."/>
            <person name="Tyagi R."/>
            <person name="Heizer E."/>
            <person name="Zhang X."/>
            <person name="Bhonagiri-Palsikar V."/>
            <person name="Minx P."/>
            <person name="Warren W.C."/>
            <person name="Wang Q."/>
            <person name="Zhan B."/>
            <person name="Hotez P.J."/>
            <person name="Sternberg P.W."/>
            <person name="Dougall A."/>
            <person name="Gaze S.T."/>
            <person name="Mulvenna J."/>
            <person name="Sotillo J."/>
            <person name="Ranganathan S."/>
            <person name="Rabelo E.M."/>
            <person name="Wilson R.K."/>
            <person name="Felgner P.L."/>
            <person name="Bethony J."/>
            <person name="Hawdon J.M."/>
            <person name="Gasser R.B."/>
            <person name="Loukas A."/>
            <person name="Mitreva M."/>
        </authorList>
    </citation>
    <scope>NUCLEOTIDE SEQUENCE [LARGE SCALE GENOMIC DNA]</scope>
</reference>
<evidence type="ECO:0000313" key="2">
    <source>
        <dbReference type="EMBL" id="ETN74429.1"/>
    </source>
</evidence>
<gene>
    <name evidence="2" type="ORF">NECAME_13005</name>
</gene>
<feature type="chain" id="PRO_5004824702" evidence="1">
    <location>
        <begin position="23"/>
        <end position="459"/>
    </location>
</feature>
<dbReference type="KEGG" id="nai:NECAME_13005"/>
<feature type="non-terminal residue" evidence="2">
    <location>
        <position position="459"/>
    </location>
</feature>